<dbReference type="PANTHER" id="PTHR33371">
    <property type="entry name" value="INTERMEMBRANE PHOSPHOLIPID TRANSPORT SYSTEM BINDING PROTEIN MLAD-RELATED"/>
    <property type="match status" value="1"/>
</dbReference>
<keyword evidence="1" id="KW-1133">Transmembrane helix</keyword>
<dbReference type="EMBL" id="BAAAZH010000012">
    <property type="protein sequence ID" value="GAA4115847.1"/>
    <property type="molecule type" value="Genomic_DNA"/>
</dbReference>
<keyword evidence="1" id="KW-0812">Transmembrane</keyword>
<dbReference type="Pfam" id="PF02470">
    <property type="entry name" value="MlaD"/>
    <property type="match status" value="1"/>
</dbReference>
<sequence>MRRRLHRTWERVRSTPGLGRDVLVLTLTLVVGLGVGSILLSHQRADYPWNDDQVIHARFTNAPAISPGNGQEVRIAGVPVGTIKKATVTSDGEADLTLQIDKKYTIYNNARMVLRPKSPLNEIYIEMDPGSKDAGRLTDGGTIASTQTASPVQQDAVLEHLDDKTRAAVATLLSQSDNALASAPAALAPGLRSTTTTVQNLGKVADALDARRSALARLVNYLGVVVQAIGHDDTRLEGLVADAQKTLSVLDEKNDELNSSLAALPGFENSLNSSTAKISTLSKQLKPTLDNVQRATASLPTALNKLQGTLSQLSDLSSVAGPLVREARPVARDLRPLIGASDRSLTSLRPFTGRLDSITQRLVSSLDYRKDGQLGYLQDFLYNTTSVGSLKDGNGGIFRAEFVEGFDSLIPSLRSAQ</sequence>
<evidence type="ECO:0000259" key="2">
    <source>
        <dbReference type="Pfam" id="PF02470"/>
    </source>
</evidence>
<dbReference type="InterPro" id="IPR052336">
    <property type="entry name" value="MlaD_Phospholipid_Transporter"/>
</dbReference>
<evidence type="ECO:0000256" key="1">
    <source>
        <dbReference type="SAM" id="Phobius"/>
    </source>
</evidence>
<feature type="domain" description="Mce/MlaD" evidence="2">
    <location>
        <begin position="53"/>
        <end position="130"/>
    </location>
</feature>
<keyword evidence="4" id="KW-1185">Reference proteome</keyword>
<proteinExistence type="predicted"/>
<gene>
    <name evidence="3" type="ORF">GCM10022215_15040</name>
</gene>
<evidence type="ECO:0000313" key="4">
    <source>
        <dbReference type="Proteomes" id="UP001501495"/>
    </source>
</evidence>
<evidence type="ECO:0000313" key="3">
    <source>
        <dbReference type="EMBL" id="GAA4115847.1"/>
    </source>
</evidence>
<reference evidence="4" key="1">
    <citation type="journal article" date="2019" name="Int. J. Syst. Evol. Microbiol.">
        <title>The Global Catalogue of Microorganisms (GCM) 10K type strain sequencing project: providing services to taxonomists for standard genome sequencing and annotation.</title>
        <authorList>
            <consortium name="The Broad Institute Genomics Platform"/>
            <consortium name="The Broad Institute Genome Sequencing Center for Infectious Disease"/>
            <person name="Wu L."/>
            <person name="Ma J."/>
        </authorList>
    </citation>
    <scope>NUCLEOTIDE SEQUENCE [LARGE SCALE GENOMIC DNA]</scope>
    <source>
        <strain evidence="4">JCM 16703</strain>
    </source>
</reference>
<keyword evidence="1" id="KW-0472">Membrane</keyword>
<dbReference type="InterPro" id="IPR003399">
    <property type="entry name" value="Mce/MlaD"/>
</dbReference>
<dbReference type="PANTHER" id="PTHR33371:SF4">
    <property type="entry name" value="INTERMEMBRANE PHOSPHOLIPID TRANSPORT SYSTEM BINDING PROTEIN MLAD"/>
    <property type="match status" value="1"/>
</dbReference>
<dbReference type="Proteomes" id="UP001501495">
    <property type="component" value="Unassembled WGS sequence"/>
</dbReference>
<comment type="caution">
    <text evidence="3">The sequence shown here is derived from an EMBL/GenBank/DDBJ whole genome shotgun (WGS) entry which is preliminary data.</text>
</comment>
<accession>A0ABP7XGM3</accession>
<name>A0ABP7XGM3_9ACTN</name>
<dbReference type="RefSeq" id="WP_344732691.1">
    <property type="nucleotide sequence ID" value="NZ_BAAAZH010000012.1"/>
</dbReference>
<organism evidence="3 4">
    <name type="scientific">Nocardioides fonticola</name>
    <dbReference type="NCBI Taxonomy" id="450363"/>
    <lineage>
        <taxon>Bacteria</taxon>
        <taxon>Bacillati</taxon>
        <taxon>Actinomycetota</taxon>
        <taxon>Actinomycetes</taxon>
        <taxon>Propionibacteriales</taxon>
        <taxon>Nocardioidaceae</taxon>
        <taxon>Nocardioides</taxon>
    </lineage>
</organism>
<protein>
    <recommendedName>
        <fullName evidence="2">Mce/MlaD domain-containing protein</fullName>
    </recommendedName>
</protein>
<feature type="transmembrane region" description="Helical" evidence="1">
    <location>
        <begin position="21"/>
        <end position="40"/>
    </location>
</feature>